<dbReference type="RefSeq" id="WP_197706567.1">
    <property type="nucleotide sequence ID" value="NZ_LT981265.1"/>
</dbReference>
<dbReference type="InterPro" id="IPR056461">
    <property type="entry name" value="DUF1512_C"/>
</dbReference>
<dbReference type="Pfam" id="PF23542">
    <property type="entry name" value="DUF1512_C"/>
    <property type="match status" value="1"/>
</dbReference>
<proteinExistence type="predicted"/>
<dbReference type="AlphaFoldDB" id="A0A2K5ARH6"/>
<keyword evidence="1" id="KW-0472">Membrane</keyword>
<dbReference type="InterPro" id="IPR009995">
    <property type="entry name" value="DUF1512"/>
</dbReference>
<dbReference type="PIRSF" id="PIRSF016495">
    <property type="entry name" value="UCP016495"/>
    <property type="match status" value="1"/>
</dbReference>
<dbReference type="InterPro" id="IPR056460">
    <property type="entry name" value="DUF1512_N"/>
</dbReference>
<dbReference type="Pfam" id="PF07431">
    <property type="entry name" value="DUF1512"/>
    <property type="match status" value="1"/>
</dbReference>
<reference evidence="5" key="1">
    <citation type="submission" date="2018-01" db="EMBL/GenBank/DDBJ databases">
        <authorList>
            <person name="Kerou L M."/>
        </authorList>
    </citation>
    <scope>NUCLEOTIDE SEQUENCE [LARGE SCALE GENOMIC DNA]</scope>
    <source>
        <strain evidence="5">SCU2</strain>
    </source>
</reference>
<organism evidence="4 5">
    <name type="scientific">Candidatus Nitrosocaldus cavascurensis</name>
    <dbReference type="NCBI Taxonomy" id="2058097"/>
    <lineage>
        <taxon>Archaea</taxon>
        <taxon>Nitrososphaerota</taxon>
        <taxon>Nitrososphaeria</taxon>
        <taxon>Candidatus Nitrosocaldales</taxon>
        <taxon>Candidatus Nitrosocaldaceae</taxon>
        <taxon>Candidatus Nitrosocaldus</taxon>
    </lineage>
</organism>
<evidence type="ECO:0008006" key="6">
    <source>
        <dbReference type="Google" id="ProtNLM"/>
    </source>
</evidence>
<keyword evidence="5" id="KW-1185">Reference proteome</keyword>
<dbReference type="Proteomes" id="UP000236248">
    <property type="component" value="Chromosome NCAV"/>
</dbReference>
<evidence type="ECO:0000313" key="4">
    <source>
        <dbReference type="EMBL" id="SPC34253.1"/>
    </source>
</evidence>
<keyword evidence="1" id="KW-0812">Transmembrane</keyword>
<feature type="domain" description="DUF1512" evidence="2">
    <location>
        <begin position="46"/>
        <end position="219"/>
    </location>
</feature>
<keyword evidence="1" id="KW-1133">Transmembrane helix</keyword>
<name>A0A2K5ARH6_9ARCH</name>
<feature type="domain" description="DUF1512" evidence="3">
    <location>
        <begin position="224"/>
        <end position="396"/>
    </location>
</feature>
<feature type="transmembrane region" description="Helical" evidence="1">
    <location>
        <begin position="7"/>
        <end position="29"/>
    </location>
</feature>
<evidence type="ECO:0000259" key="3">
    <source>
        <dbReference type="Pfam" id="PF23542"/>
    </source>
</evidence>
<dbReference type="EMBL" id="LT981265">
    <property type="protein sequence ID" value="SPC34253.1"/>
    <property type="molecule type" value="Genomic_DNA"/>
</dbReference>
<dbReference type="GeneID" id="41595098"/>
<accession>A0A2K5ARH6</accession>
<evidence type="ECO:0000256" key="1">
    <source>
        <dbReference type="SAM" id="Phobius"/>
    </source>
</evidence>
<evidence type="ECO:0000259" key="2">
    <source>
        <dbReference type="Pfam" id="PF07431"/>
    </source>
</evidence>
<protein>
    <recommendedName>
        <fullName evidence="6">DUF1512 domain-containing protein</fullName>
    </recommendedName>
</protein>
<feature type="transmembrane region" description="Helical" evidence="1">
    <location>
        <begin position="44"/>
        <end position="61"/>
    </location>
</feature>
<evidence type="ECO:0000313" key="5">
    <source>
        <dbReference type="Proteomes" id="UP000236248"/>
    </source>
</evidence>
<sequence>MLIMDIGISMIVGISMGLVAMMDVGSIIMQMNPLFPSGDAQQQWWVYLLWIVPFFIFLLYGQRIQMWMVLNDVARSLNRLKSMQDKARDEAIAYLKSVNPNLASTERFDMMMEHFAITPVDMDPYGIVRKVQHIIRLRDDRIRAQIRMLAPQADEVTASRLENVLEVATALHMLYKIVRHFYLMGKKTTSMFFLVQLQMLMPLIMQSAEAFNKAIPAIKNGQPIGDGIGPMVVGRLMLNRAKIPIARDTVMSEYEYNGRRLYLVKAQGPGGTVGEPHTAVERLINEMGVKVDMIIMIDAALKLEGEKTGDVAEGVGAAIGGIGVEKYQIEEVATRHSIPLYAVIIKQSIIEAITAMRKEIAEAVERASKSVFRMIDEHSNEGDNILIIGVGNTLGVGQ</sequence>
<dbReference type="KEGG" id="ncv:NCAV_1076"/>
<gene>
    <name evidence="4" type="ORF">NCAV_1076</name>
</gene>